<evidence type="ECO:0000256" key="1">
    <source>
        <dbReference type="ARBA" id="ARBA00004141"/>
    </source>
</evidence>
<evidence type="ECO:0000313" key="9">
    <source>
        <dbReference type="Proteomes" id="UP000007110"/>
    </source>
</evidence>
<dbReference type="RefSeq" id="XP_030844259.1">
    <property type="nucleotide sequence ID" value="XM_030988399.1"/>
</dbReference>
<keyword evidence="5 6" id="KW-0472">Membrane</keyword>
<feature type="chain" id="PRO_5036207692" evidence="7">
    <location>
        <begin position="20"/>
        <end position="111"/>
    </location>
</feature>
<dbReference type="PANTHER" id="PTHR16932">
    <property type="entry name" value="INTERFERON ALPHA-INDUCIBLE PROTEIN 27"/>
    <property type="match status" value="1"/>
</dbReference>
<keyword evidence="7" id="KW-0732">Signal</keyword>
<evidence type="ECO:0000256" key="5">
    <source>
        <dbReference type="ARBA" id="ARBA00023136"/>
    </source>
</evidence>
<dbReference type="GeneID" id="105439500"/>
<dbReference type="EnsemblMetazoa" id="XM_030988399">
    <property type="protein sequence ID" value="XP_030844259"/>
    <property type="gene ID" value="LOC105439500"/>
</dbReference>
<feature type="transmembrane region" description="Helical" evidence="6">
    <location>
        <begin position="29"/>
        <end position="51"/>
    </location>
</feature>
<keyword evidence="4 6" id="KW-1133">Transmembrane helix</keyword>
<dbReference type="Pfam" id="PF06140">
    <property type="entry name" value="Ifi-6-16"/>
    <property type="match status" value="1"/>
</dbReference>
<dbReference type="InterPro" id="IPR009311">
    <property type="entry name" value="IFI6/IFI27-like"/>
</dbReference>
<dbReference type="EnsemblMetazoa" id="XM_030988401">
    <property type="protein sequence ID" value="XP_030844261"/>
    <property type="gene ID" value="LOC105439500"/>
</dbReference>
<evidence type="ECO:0000313" key="8">
    <source>
        <dbReference type="EnsemblMetazoa" id="XP_030844262"/>
    </source>
</evidence>
<feature type="signal peptide" evidence="7">
    <location>
        <begin position="1"/>
        <end position="19"/>
    </location>
</feature>
<sequence length="111" mass="10327">MKKLAALFLVLLVLSSANAGVLSDIGWGVETIVVGAVGAVAALIALTAVGFTSAGIAAGSCAAGMMSSAAIANGGGVVAGGVVATLQAAGAAGYVAPIVGWVAAVVAKAFL</sequence>
<proteinExistence type="inferred from homology"/>
<dbReference type="EnsemblMetazoa" id="XM_030988400">
    <property type="protein sequence ID" value="XP_030844260"/>
    <property type="gene ID" value="LOC105439500"/>
</dbReference>
<evidence type="ECO:0000256" key="6">
    <source>
        <dbReference type="SAM" id="Phobius"/>
    </source>
</evidence>
<name>A0A7M7P2K7_STRPU</name>
<dbReference type="InParanoid" id="A0A7M7P2K7"/>
<dbReference type="GO" id="GO:0016020">
    <property type="term" value="C:membrane"/>
    <property type="evidence" value="ECO:0007669"/>
    <property type="project" value="UniProtKB-SubCell"/>
</dbReference>
<dbReference type="AlphaFoldDB" id="A0A7M7P2K7"/>
<keyword evidence="3 6" id="KW-0812">Transmembrane</keyword>
<reference evidence="9" key="1">
    <citation type="submission" date="2015-02" db="EMBL/GenBank/DDBJ databases">
        <title>Genome sequencing for Strongylocentrotus purpuratus.</title>
        <authorList>
            <person name="Murali S."/>
            <person name="Liu Y."/>
            <person name="Vee V."/>
            <person name="English A."/>
            <person name="Wang M."/>
            <person name="Skinner E."/>
            <person name="Han Y."/>
            <person name="Muzny D.M."/>
            <person name="Worley K.C."/>
            <person name="Gibbs R.A."/>
        </authorList>
    </citation>
    <scope>NUCLEOTIDE SEQUENCE</scope>
</reference>
<feature type="transmembrane region" description="Helical" evidence="6">
    <location>
        <begin position="63"/>
        <end position="85"/>
    </location>
</feature>
<keyword evidence="9" id="KW-1185">Reference proteome</keyword>
<accession>A0A7M7P2K7</accession>
<evidence type="ECO:0000256" key="3">
    <source>
        <dbReference type="ARBA" id="ARBA00022692"/>
    </source>
</evidence>
<dbReference type="KEGG" id="spu:105439500"/>
<dbReference type="RefSeq" id="XP_030844262.1">
    <property type="nucleotide sequence ID" value="XM_030988402.1"/>
</dbReference>
<dbReference type="Proteomes" id="UP000007110">
    <property type="component" value="Unassembled WGS sequence"/>
</dbReference>
<organism evidence="8 9">
    <name type="scientific">Strongylocentrotus purpuratus</name>
    <name type="common">Purple sea urchin</name>
    <dbReference type="NCBI Taxonomy" id="7668"/>
    <lineage>
        <taxon>Eukaryota</taxon>
        <taxon>Metazoa</taxon>
        <taxon>Echinodermata</taxon>
        <taxon>Eleutherozoa</taxon>
        <taxon>Echinozoa</taxon>
        <taxon>Echinoidea</taxon>
        <taxon>Euechinoidea</taxon>
        <taxon>Echinacea</taxon>
        <taxon>Camarodonta</taxon>
        <taxon>Echinidea</taxon>
        <taxon>Strongylocentrotidae</taxon>
        <taxon>Strongylocentrotus</taxon>
    </lineage>
</organism>
<dbReference type="RefSeq" id="XP_030844261.1">
    <property type="nucleotide sequence ID" value="XM_030988401.1"/>
</dbReference>
<comment type="similarity">
    <text evidence="2">Belongs to the IFI6/IFI27 family.</text>
</comment>
<dbReference type="InterPro" id="IPR038213">
    <property type="entry name" value="IFI6/IFI27-like_sf"/>
</dbReference>
<feature type="transmembrane region" description="Helical" evidence="6">
    <location>
        <begin position="91"/>
        <end position="110"/>
    </location>
</feature>
<dbReference type="Gene3D" id="6.10.110.10">
    <property type="match status" value="1"/>
</dbReference>
<dbReference type="RefSeq" id="XP_030844260.1">
    <property type="nucleotide sequence ID" value="XM_030988400.1"/>
</dbReference>
<protein>
    <submittedName>
        <fullName evidence="8">Uncharacterized protein</fullName>
    </submittedName>
</protein>
<comment type="subcellular location">
    <subcellularLocation>
        <location evidence="1">Membrane</location>
        <topology evidence="1">Multi-pass membrane protein</topology>
    </subcellularLocation>
</comment>
<dbReference type="PANTHER" id="PTHR16932:SF18">
    <property type="entry name" value="INTERFERON, ALPHA-INDUCIBLE PROTEIN 27-LIKE 2"/>
    <property type="match status" value="1"/>
</dbReference>
<evidence type="ECO:0000256" key="2">
    <source>
        <dbReference type="ARBA" id="ARBA00007262"/>
    </source>
</evidence>
<evidence type="ECO:0000256" key="7">
    <source>
        <dbReference type="SAM" id="SignalP"/>
    </source>
</evidence>
<dbReference type="EnsemblMetazoa" id="XM_030988402">
    <property type="protein sequence ID" value="XP_030844262"/>
    <property type="gene ID" value="LOC105439500"/>
</dbReference>
<evidence type="ECO:0000256" key="4">
    <source>
        <dbReference type="ARBA" id="ARBA00022989"/>
    </source>
</evidence>
<reference evidence="8" key="2">
    <citation type="submission" date="2021-01" db="UniProtKB">
        <authorList>
            <consortium name="EnsemblMetazoa"/>
        </authorList>
    </citation>
    <scope>IDENTIFICATION</scope>
</reference>